<gene>
    <name evidence="2" type="ORF">D8771_16945</name>
</gene>
<dbReference type="EMBL" id="RCIY01000062">
    <property type="protein sequence ID" value="TGG82278.1"/>
    <property type="molecule type" value="Genomic_DNA"/>
</dbReference>
<organism evidence="2 3">
    <name type="scientific">Streptomyces albus</name>
    <dbReference type="NCBI Taxonomy" id="1888"/>
    <lineage>
        <taxon>Bacteria</taxon>
        <taxon>Bacillati</taxon>
        <taxon>Actinomycetota</taxon>
        <taxon>Actinomycetes</taxon>
        <taxon>Kitasatosporales</taxon>
        <taxon>Streptomycetaceae</taxon>
        <taxon>Streptomyces</taxon>
    </lineage>
</organism>
<evidence type="ECO:0000313" key="2">
    <source>
        <dbReference type="EMBL" id="TGG82278.1"/>
    </source>
</evidence>
<accession>A0A8H1LCU0</accession>
<dbReference type="Proteomes" id="UP000298111">
    <property type="component" value="Unassembled WGS sequence"/>
</dbReference>
<protein>
    <submittedName>
        <fullName evidence="2">Uncharacterized protein</fullName>
    </submittedName>
</protein>
<evidence type="ECO:0000256" key="1">
    <source>
        <dbReference type="SAM" id="MobiDB-lite"/>
    </source>
</evidence>
<dbReference type="AlphaFoldDB" id="A0A8H1LCU0"/>
<name>A0A8H1LCU0_9ACTN</name>
<reference evidence="2 3" key="1">
    <citation type="submission" date="2018-10" db="EMBL/GenBank/DDBJ databases">
        <title>Isolation of pseudouridimycin from Streptomyces albus DSM 40763.</title>
        <authorList>
            <person name="Rosenqvist P."/>
            <person name="Metsae-Ketelae M."/>
            <person name="Virta P."/>
        </authorList>
    </citation>
    <scope>NUCLEOTIDE SEQUENCE [LARGE SCALE GENOMIC DNA]</scope>
    <source>
        <strain evidence="2 3">DSM 40763</strain>
    </source>
</reference>
<proteinExistence type="predicted"/>
<feature type="region of interest" description="Disordered" evidence="1">
    <location>
        <begin position="29"/>
        <end position="67"/>
    </location>
</feature>
<sequence length="67" mass="6805">MRPGLRKALVVALAAVLATVVLVLPHFLSRDDAPGPADAPPSPSLPDSSESPAPTGGTPMPIAPQER</sequence>
<feature type="compositionally biased region" description="Low complexity" evidence="1">
    <location>
        <begin position="45"/>
        <end position="54"/>
    </location>
</feature>
<evidence type="ECO:0000313" key="3">
    <source>
        <dbReference type="Proteomes" id="UP000298111"/>
    </source>
</evidence>
<comment type="caution">
    <text evidence="2">The sequence shown here is derived from an EMBL/GenBank/DDBJ whole genome shotgun (WGS) entry which is preliminary data.</text>
</comment>